<accession>A0A6J6Q4A8</accession>
<reference evidence="1" key="1">
    <citation type="submission" date="2020-05" db="EMBL/GenBank/DDBJ databases">
        <authorList>
            <person name="Chiriac C."/>
            <person name="Salcher M."/>
            <person name="Ghai R."/>
            <person name="Kavagutti S V."/>
        </authorList>
    </citation>
    <scope>NUCLEOTIDE SEQUENCE</scope>
</reference>
<organism evidence="1">
    <name type="scientific">freshwater metagenome</name>
    <dbReference type="NCBI Taxonomy" id="449393"/>
    <lineage>
        <taxon>unclassified sequences</taxon>
        <taxon>metagenomes</taxon>
        <taxon>ecological metagenomes</taxon>
    </lineage>
</organism>
<protein>
    <submittedName>
        <fullName evidence="1">Unannotated protein</fullName>
    </submittedName>
</protein>
<evidence type="ECO:0000313" key="1">
    <source>
        <dbReference type="EMBL" id="CAB4706621.1"/>
    </source>
</evidence>
<dbReference type="AlphaFoldDB" id="A0A6J6Q4A8"/>
<name>A0A6J6Q4A8_9ZZZZ</name>
<proteinExistence type="predicted"/>
<sequence length="134" mass="14352">MAPGVLLSPPSINARCVPSLLEATAIQTLSPKVVTSVKVTPESEEISTFPFTFPTTNRVPSLFIARNKYEVTPTPARKVHVTPLSDEVINPPVPSVNVAASLLPSLLDAILIQLLFDAPDVVLETQVTPKSLEV</sequence>
<dbReference type="EMBL" id="CAEZXN010000048">
    <property type="protein sequence ID" value="CAB4706621.1"/>
    <property type="molecule type" value="Genomic_DNA"/>
</dbReference>
<gene>
    <name evidence="1" type="ORF">UFOPK2423_01477</name>
</gene>